<protein>
    <submittedName>
        <fullName evidence="1">Uncharacterized protein</fullName>
    </submittedName>
</protein>
<comment type="caution">
    <text evidence="1">The sequence shown here is derived from an EMBL/GenBank/DDBJ whole genome shotgun (WGS) entry which is preliminary data.</text>
</comment>
<name>A0A4R3JEQ2_9PROT</name>
<dbReference type="RefSeq" id="WP_207893125.1">
    <property type="nucleotide sequence ID" value="NZ_CP119676.1"/>
</dbReference>
<keyword evidence="2" id="KW-1185">Reference proteome</keyword>
<dbReference type="AlphaFoldDB" id="A0A4R3JEQ2"/>
<dbReference type="Proteomes" id="UP000295304">
    <property type="component" value="Unassembled WGS sequence"/>
</dbReference>
<reference evidence="1 2" key="1">
    <citation type="submission" date="2019-03" db="EMBL/GenBank/DDBJ databases">
        <title>Genomic Encyclopedia of Type Strains, Phase IV (KMG-IV): sequencing the most valuable type-strain genomes for metagenomic binning, comparative biology and taxonomic classification.</title>
        <authorList>
            <person name="Goeker M."/>
        </authorList>
    </citation>
    <scope>NUCLEOTIDE SEQUENCE [LARGE SCALE GENOMIC DNA]</scope>
    <source>
        <strain evidence="1 2">DSM 101688</strain>
    </source>
</reference>
<organism evidence="1 2">
    <name type="scientific">Varunaivibrio sulfuroxidans</name>
    <dbReference type="NCBI Taxonomy" id="1773489"/>
    <lineage>
        <taxon>Bacteria</taxon>
        <taxon>Pseudomonadati</taxon>
        <taxon>Pseudomonadota</taxon>
        <taxon>Alphaproteobacteria</taxon>
        <taxon>Rhodospirillales</taxon>
        <taxon>Magnetovibrionaceae</taxon>
        <taxon>Varunaivibrio</taxon>
    </lineage>
</organism>
<dbReference type="EMBL" id="SLZW01000003">
    <property type="protein sequence ID" value="TCS63596.1"/>
    <property type="molecule type" value="Genomic_DNA"/>
</dbReference>
<evidence type="ECO:0000313" key="1">
    <source>
        <dbReference type="EMBL" id="TCS63596.1"/>
    </source>
</evidence>
<accession>A0A4R3JEQ2</accession>
<sequence length="343" mass="36653">MSHRNQTPNPSRRATCRGRARRAAFGRAMCGLNVAVLLFFSAALVFNAALTQADTGAEKMKPFVLASEGPGEPDQIVQDVSSKLSAAGFEIVGTYTPYSGATIVAVTNTALKRAAGLSKFGGYGAAQRVSITTLGGQVQVAYTNPRYMAAAYRMKSDLAFAGDALAHALGAQKEFGPKDGLSAKALNHYHYMFTMPYFDDPLILGGAASYGEMTARIEKNLAAHLSGVSKVYRIDIPGKNETVFGVAMKGHGGNSDQQDDHYIMKEIDFKPLRSTAHLPYEILVSEKKAYALSARFRIAIDFPDLSMMGDHSFLNIMGSPVAIQRALTTVAGGTYRGDGSAGD</sequence>
<evidence type="ECO:0000313" key="2">
    <source>
        <dbReference type="Proteomes" id="UP000295304"/>
    </source>
</evidence>
<proteinExistence type="predicted"/>
<gene>
    <name evidence="1" type="ORF">EDD55_103219</name>
</gene>